<evidence type="ECO:0000259" key="5">
    <source>
        <dbReference type="Pfam" id="PF14630"/>
    </source>
</evidence>
<evidence type="ECO:0000256" key="2">
    <source>
        <dbReference type="ARBA" id="ARBA00022705"/>
    </source>
</evidence>
<dbReference type="OrthoDB" id="365981at2759"/>
<organism evidence="7 8">
    <name type="scientific">Maudiozyma exigua</name>
    <name type="common">Yeast</name>
    <name type="synonym">Kazachstania exigua</name>
    <dbReference type="NCBI Taxonomy" id="34358"/>
    <lineage>
        <taxon>Eukaryota</taxon>
        <taxon>Fungi</taxon>
        <taxon>Dikarya</taxon>
        <taxon>Ascomycota</taxon>
        <taxon>Saccharomycotina</taxon>
        <taxon>Saccharomycetes</taxon>
        <taxon>Saccharomycetales</taxon>
        <taxon>Saccharomycetaceae</taxon>
        <taxon>Maudiozyma</taxon>
    </lineage>
</organism>
<gene>
    <name evidence="7" type="ORF">C6P45_001522</name>
</gene>
<dbReference type="GO" id="GO:0006270">
    <property type="term" value="P:DNA replication initiation"/>
    <property type="evidence" value="ECO:0007669"/>
    <property type="project" value="TreeGrafter"/>
</dbReference>
<reference evidence="7 8" key="1">
    <citation type="submission" date="2020-11" db="EMBL/GenBank/DDBJ databases">
        <title>Kefir isolates.</title>
        <authorList>
            <person name="Marcisauskas S."/>
            <person name="Kim Y."/>
            <person name="Blasche S."/>
        </authorList>
    </citation>
    <scope>NUCLEOTIDE SEQUENCE [LARGE SCALE GENOMIC DNA]</scope>
    <source>
        <strain evidence="7 8">OG2</strain>
    </source>
</reference>
<keyword evidence="3" id="KW-0539">Nucleus</keyword>
<proteinExistence type="predicted"/>
<name>A0A9P6W2G9_MAUEX</name>
<feature type="domain" description="ORC1/DEAH AAA+ ATPase" evidence="4">
    <location>
        <begin position="27"/>
        <end position="160"/>
    </location>
</feature>
<evidence type="ECO:0000256" key="3">
    <source>
        <dbReference type="ARBA" id="ARBA00023242"/>
    </source>
</evidence>
<evidence type="ECO:0000256" key="1">
    <source>
        <dbReference type="ARBA" id="ARBA00004123"/>
    </source>
</evidence>
<dbReference type="InterPro" id="IPR048866">
    <property type="entry name" value="ORC5_lid"/>
</dbReference>
<dbReference type="Pfam" id="PF14630">
    <property type="entry name" value="ORC5_C"/>
    <property type="match status" value="1"/>
</dbReference>
<dbReference type="AlphaFoldDB" id="A0A9P6W2G9"/>
<evidence type="ECO:0008006" key="9">
    <source>
        <dbReference type="Google" id="ProtNLM"/>
    </source>
</evidence>
<dbReference type="InterPro" id="IPR027417">
    <property type="entry name" value="P-loop_NTPase"/>
</dbReference>
<evidence type="ECO:0000259" key="4">
    <source>
        <dbReference type="Pfam" id="PF13401"/>
    </source>
</evidence>
<accession>A0A9P6W2G9</accession>
<comment type="subcellular location">
    <subcellularLocation>
        <location evidence="1">Nucleus</location>
    </subcellularLocation>
</comment>
<feature type="domain" description="ORC5 lid" evidence="6">
    <location>
        <begin position="212"/>
        <end position="269"/>
    </location>
</feature>
<evidence type="ECO:0000313" key="8">
    <source>
        <dbReference type="Proteomes" id="UP000750334"/>
    </source>
</evidence>
<dbReference type="GO" id="GO:0005664">
    <property type="term" value="C:nuclear origin of replication recognition complex"/>
    <property type="evidence" value="ECO:0007669"/>
    <property type="project" value="TreeGrafter"/>
</dbReference>
<dbReference type="EMBL" id="PUHR01000170">
    <property type="protein sequence ID" value="KAG0660795.1"/>
    <property type="molecule type" value="Genomic_DNA"/>
</dbReference>
<evidence type="ECO:0000313" key="7">
    <source>
        <dbReference type="EMBL" id="KAG0660795.1"/>
    </source>
</evidence>
<dbReference type="InterPro" id="IPR047088">
    <property type="entry name" value="ORC5_C"/>
</dbReference>
<protein>
    <recommendedName>
        <fullName evidence="9">Orc1-like AAA ATPase domain-containing protein</fullName>
    </recommendedName>
</protein>
<keyword evidence="2" id="KW-0235">DNA replication</keyword>
<sequence>MTVQYREYQYNTLKSLISHDYSITPPNIILLGPTGTGKSFTLNHVLDNNSDIVYGTIRPNELVTWKSLIQATSRVIQKTLHKQFPNIVCPMLDPLQVEDYYGLVKDIDIVMSHYHPVCQTIHLVIDGFDLLQDIDASLLLVYLKLFEQIKSGHLKLLLVIRDQAFNNRYSSYMIPTIVFPRYDQTQLLTILSQIKYNQLIKSNSTIAFSVIQNFIQLILQSFFSYTGSNINALCDIIDMKWKPYYETIISNDMTLDSTSLYRKTKHLFTFVDEPLDKNNNIDDNDTTVEHELSKLAKYVVIAAYFCSYTESRYDSSLFSRKALIKAGRNPYGRRKQLEEDPTHRPAQTFPLERMLAIFQAIYPLDEIYDTNSGSLEQLLQEPYIKPNIEIFQTIAELYALKWLATSTMNVNIDFFSSKIKWKVNVSWEIILQIAKSVKFDIQQYFSDIQS</sequence>
<dbReference type="InterPro" id="IPR020796">
    <property type="entry name" value="ORC5"/>
</dbReference>
<dbReference type="GO" id="GO:0016887">
    <property type="term" value="F:ATP hydrolysis activity"/>
    <property type="evidence" value="ECO:0007669"/>
    <property type="project" value="InterPro"/>
</dbReference>
<dbReference type="GO" id="GO:0003688">
    <property type="term" value="F:DNA replication origin binding"/>
    <property type="evidence" value="ECO:0007669"/>
    <property type="project" value="TreeGrafter"/>
</dbReference>
<comment type="caution">
    <text evidence="7">The sequence shown here is derived from an EMBL/GenBank/DDBJ whole genome shotgun (WGS) entry which is preliminary data.</text>
</comment>
<dbReference type="SUPFAM" id="SSF52540">
    <property type="entry name" value="P-loop containing nucleoside triphosphate hydrolases"/>
    <property type="match status" value="1"/>
</dbReference>
<keyword evidence="8" id="KW-1185">Reference proteome</keyword>
<dbReference type="Proteomes" id="UP000750334">
    <property type="component" value="Unassembled WGS sequence"/>
</dbReference>
<dbReference type="Pfam" id="PF13401">
    <property type="entry name" value="AAA_22"/>
    <property type="match status" value="1"/>
</dbReference>
<feature type="domain" description="Origin recognition complex subunit 5 C-terminal" evidence="5">
    <location>
        <begin position="292"/>
        <end position="445"/>
    </location>
</feature>
<dbReference type="PANTHER" id="PTHR12705">
    <property type="entry name" value="ORIGIN RECOGNITION COMPLEX SUBUNIT 5"/>
    <property type="match status" value="1"/>
</dbReference>
<evidence type="ECO:0000259" key="6">
    <source>
        <dbReference type="Pfam" id="PF21639"/>
    </source>
</evidence>
<dbReference type="PANTHER" id="PTHR12705:SF0">
    <property type="entry name" value="ORIGIN RECOGNITION COMPLEX SUBUNIT 5"/>
    <property type="match status" value="1"/>
</dbReference>
<dbReference type="Gene3D" id="3.40.50.300">
    <property type="entry name" value="P-loop containing nucleotide triphosphate hydrolases"/>
    <property type="match status" value="1"/>
</dbReference>
<dbReference type="InterPro" id="IPR049945">
    <property type="entry name" value="AAA_22"/>
</dbReference>
<dbReference type="Pfam" id="PF21639">
    <property type="entry name" value="ORC5_lid"/>
    <property type="match status" value="1"/>
</dbReference>
<dbReference type="Gene3D" id="1.10.8.60">
    <property type="match status" value="1"/>
</dbReference>